<reference evidence="8" key="1">
    <citation type="submission" date="2022-08" db="EMBL/GenBank/DDBJ databases">
        <title>Novel sulfate-reducing endosymbionts in the free-living metamonad Anaeramoeba.</title>
        <authorList>
            <person name="Jerlstrom-Hultqvist J."/>
            <person name="Cepicka I."/>
            <person name="Gallot-Lavallee L."/>
            <person name="Salas-Leiva D."/>
            <person name="Curtis B.A."/>
            <person name="Zahonova K."/>
            <person name="Pipaliya S."/>
            <person name="Dacks J."/>
            <person name="Roger A.J."/>
        </authorList>
    </citation>
    <scope>NUCLEOTIDE SEQUENCE</scope>
    <source>
        <strain evidence="8">Schooner1</strain>
    </source>
</reference>
<feature type="domain" description="HTH myb-type" evidence="7">
    <location>
        <begin position="134"/>
        <end position="183"/>
    </location>
</feature>
<dbReference type="PROSITE" id="PS51294">
    <property type="entry name" value="HTH_MYB"/>
    <property type="match status" value="3"/>
</dbReference>
<keyword evidence="2 8" id="KW-0238">DNA-binding</keyword>
<keyword evidence="3" id="KW-0804">Transcription</keyword>
<keyword evidence="4" id="KW-0539">Nucleus</keyword>
<dbReference type="InterPro" id="IPR001005">
    <property type="entry name" value="SANT/Myb"/>
</dbReference>
<evidence type="ECO:0000256" key="4">
    <source>
        <dbReference type="ARBA" id="ARBA00023242"/>
    </source>
</evidence>
<gene>
    <name evidence="8" type="ORF">M0813_08721</name>
</gene>
<evidence type="ECO:0000256" key="1">
    <source>
        <dbReference type="ARBA" id="ARBA00023015"/>
    </source>
</evidence>
<feature type="compositionally biased region" description="Acidic residues" evidence="5">
    <location>
        <begin position="343"/>
        <end position="352"/>
    </location>
</feature>
<sequence>MSSSDRKKKIKQLFEKVKEAPDLATVKHIKTSIWSKKEDDILAKAVKLHKGQEWDLVAELFQNKNSSQCLHRWKKVLDPKLKKGSWSKEEDQFLKQGVKSHGQSWPQVSLFVPGRTAKQCRERWMNQLDPSIYHGPWREEEDMILIEKHRIFGNQWSKIKKFLHGRPDNVIKNRWNTTLKKRFPEEIKRNSKKVSNSKKKKKIIEKNRKEKEKKQKPKKQEEKTNEGHNGYKNFTFKDEDNYEDEEIHSPKNLESLLVDLKNGIKIKYLDNESKENNNKKNKNCIKIETEYEEESDSESDSEPECDFNFQSKSLSRFRSPTNESSESNESDESDESNKSNQDNESDESDIGIELDSKNISNKLNNNTNNTNNTNNNNNNTQNKRQVNNNNSNKPFENFINQKSQDYPKMINLNMSEKSRNKTQLQFPPLFRRNSLINHYKIYTNNNHNYNKKKDFFKSLTPNPKSKNILGDYNANTKHHFNNKWGAIYSPQNSRKRQFNNENNINDQDSNLNLAHSHSNKLNLNLTNNHNNNLDTNNNHNHNHSVRQQLSFSPQTAFGKQTHSKVSRKLANSQYLEICKDDLFSNCRSPNQQNSKESINL</sequence>
<dbReference type="InterPro" id="IPR009057">
    <property type="entry name" value="Homeodomain-like_sf"/>
</dbReference>
<feature type="domain" description="HTH myb-type" evidence="7">
    <location>
        <begin position="78"/>
        <end position="132"/>
    </location>
</feature>
<dbReference type="PANTHER" id="PTHR46621">
    <property type="entry name" value="SNRNA-ACTIVATING PROTEIN COMPLEX SUBUNIT 4"/>
    <property type="match status" value="1"/>
</dbReference>
<dbReference type="SMART" id="SM00717">
    <property type="entry name" value="SANT"/>
    <property type="match status" value="3"/>
</dbReference>
<evidence type="ECO:0000259" key="6">
    <source>
        <dbReference type="PROSITE" id="PS50090"/>
    </source>
</evidence>
<organism evidence="8 9">
    <name type="scientific">Anaeramoeba flamelloides</name>
    <dbReference type="NCBI Taxonomy" id="1746091"/>
    <lineage>
        <taxon>Eukaryota</taxon>
        <taxon>Metamonada</taxon>
        <taxon>Anaeramoebidae</taxon>
        <taxon>Anaeramoeba</taxon>
    </lineage>
</organism>
<feature type="compositionally biased region" description="Basic residues" evidence="5">
    <location>
        <begin position="190"/>
        <end position="203"/>
    </location>
</feature>
<feature type="region of interest" description="Disordered" evidence="5">
    <location>
        <begin position="182"/>
        <end position="236"/>
    </location>
</feature>
<feature type="domain" description="Myb-like" evidence="6">
    <location>
        <begin position="26"/>
        <end position="77"/>
    </location>
</feature>
<feature type="compositionally biased region" description="Low complexity" evidence="5">
    <location>
        <begin position="357"/>
        <end position="400"/>
    </location>
</feature>
<evidence type="ECO:0000256" key="5">
    <source>
        <dbReference type="SAM" id="MobiDB-lite"/>
    </source>
</evidence>
<dbReference type="Proteomes" id="UP001150062">
    <property type="component" value="Unassembled WGS sequence"/>
</dbReference>
<dbReference type="InterPro" id="IPR051575">
    <property type="entry name" value="Myb-like_DNA-bd"/>
</dbReference>
<feature type="compositionally biased region" description="Acidic residues" evidence="5">
    <location>
        <begin position="292"/>
        <end position="305"/>
    </location>
</feature>
<evidence type="ECO:0000256" key="2">
    <source>
        <dbReference type="ARBA" id="ARBA00023125"/>
    </source>
</evidence>
<feature type="domain" description="Myb-like" evidence="6">
    <location>
        <begin position="78"/>
        <end position="128"/>
    </location>
</feature>
<keyword evidence="9" id="KW-1185">Reference proteome</keyword>
<dbReference type="PANTHER" id="PTHR46621:SF1">
    <property type="entry name" value="SNRNA-ACTIVATING PROTEIN COMPLEX SUBUNIT 4"/>
    <property type="match status" value="1"/>
</dbReference>
<protein>
    <submittedName>
        <fullName evidence="8">Myb DNA-binding domain superfamily protein-related</fullName>
    </submittedName>
</protein>
<dbReference type="Gene3D" id="1.10.10.60">
    <property type="entry name" value="Homeodomain-like"/>
    <property type="match status" value="3"/>
</dbReference>
<dbReference type="EMBL" id="JAOAOG010000326">
    <property type="protein sequence ID" value="KAJ6228684.1"/>
    <property type="molecule type" value="Genomic_DNA"/>
</dbReference>
<evidence type="ECO:0000259" key="7">
    <source>
        <dbReference type="PROSITE" id="PS51294"/>
    </source>
</evidence>
<evidence type="ECO:0000313" key="9">
    <source>
        <dbReference type="Proteomes" id="UP001150062"/>
    </source>
</evidence>
<feature type="compositionally biased region" description="Low complexity" evidence="5">
    <location>
        <begin position="521"/>
        <end position="539"/>
    </location>
</feature>
<evidence type="ECO:0000313" key="8">
    <source>
        <dbReference type="EMBL" id="KAJ6228684.1"/>
    </source>
</evidence>
<feature type="region of interest" description="Disordered" evidence="5">
    <location>
        <begin position="521"/>
        <end position="543"/>
    </location>
</feature>
<keyword evidence="1" id="KW-0805">Transcription regulation</keyword>
<dbReference type="CDD" id="cd00167">
    <property type="entry name" value="SANT"/>
    <property type="match status" value="3"/>
</dbReference>
<feature type="domain" description="HTH myb-type" evidence="7">
    <location>
        <begin position="27"/>
        <end position="77"/>
    </location>
</feature>
<feature type="compositionally biased region" description="Polar residues" evidence="5">
    <location>
        <begin position="308"/>
        <end position="321"/>
    </location>
</feature>
<dbReference type="PROSITE" id="PS50090">
    <property type="entry name" value="MYB_LIKE"/>
    <property type="match status" value="3"/>
</dbReference>
<dbReference type="InterPro" id="IPR017930">
    <property type="entry name" value="Myb_dom"/>
</dbReference>
<feature type="region of interest" description="Disordered" evidence="5">
    <location>
        <begin position="292"/>
        <end position="404"/>
    </location>
</feature>
<name>A0ABQ8X808_9EUKA</name>
<dbReference type="SUPFAM" id="SSF46689">
    <property type="entry name" value="Homeodomain-like"/>
    <property type="match status" value="2"/>
</dbReference>
<accession>A0ABQ8X808</accession>
<comment type="caution">
    <text evidence="8">The sequence shown here is derived from an EMBL/GenBank/DDBJ whole genome shotgun (WGS) entry which is preliminary data.</text>
</comment>
<dbReference type="Pfam" id="PF13921">
    <property type="entry name" value="Myb_DNA-bind_6"/>
    <property type="match status" value="1"/>
</dbReference>
<feature type="domain" description="Myb-like" evidence="6">
    <location>
        <begin position="129"/>
        <end position="179"/>
    </location>
</feature>
<dbReference type="GO" id="GO:0003677">
    <property type="term" value="F:DNA binding"/>
    <property type="evidence" value="ECO:0007669"/>
    <property type="project" value="UniProtKB-KW"/>
</dbReference>
<dbReference type="Pfam" id="PF00249">
    <property type="entry name" value="Myb_DNA-binding"/>
    <property type="match status" value="1"/>
</dbReference>
<feature type="compositionally biased region" description="Basic and acidic residues" evidence="5">
    <location>
        <begin position="204"/>
        <end position="226"/>
    </location>
</feature>
<proteinExistence type="predicted"/>
<evidence type="ECO:0000256" key="3">
    <source>
        <dbReference type="ARBA" id="ARBA00023163"/>
    </source>
</evidence>